<dbReference type="Proteomes" id="UP000526501">
    <property type="component" value="Unassembled WGS sequence"/>
</dbReference>
<gene>
    <name evidence="1" type="ORF">H5P27_09595</name>
</gene>
<dbReference type="RefSeq" id="WP_185660190.1">
    <property type="nucleotide sequence ID" value="NZ_CAWPOO010000009.1"/>
</dbReference>
<accession>A0A7X1B605</accession>
<evidence type="ECO:0000313" key="2">
    <source>
        <dbReference type="Proteomes" id="UP000526501"/>
    </source>
</evidence>
<organism evidence="1 2">
    <name type="scientific">Pelagicoccus albus</name>
    <dbReference type="NCBI Taxonomy" id="415222"/>
    <lineage>
        <taxon>Bacteria</taxon>
        <taxon>Pseudomonadati</taxon>
        <taxon>Verrucomicrobiota</taxon>
        <taxon>Opitutia</taxon>
        <taxon>Puniceicoccales</taxon>
        <taxon>Pelagicoccaceae</taxon>
        <taxon>Pelagicoccus</taxon>
    </lineage>
</organism>
<proteinExistence type="predicted"/>
<dbReference type="AlphaFoldDB" id="A0A7X1B605"/>
<protein>
    <submittedName>
        <fullName evidence="1">Uncharacterized protein</fullName>
    </submittedName>
</protein>
<comment type="caution">
    <text evidence="1">The sequence shown here is derived from an EMBL/GenBank/DDBJ whole genome shotgun (WGS) entry which is preliminary data.</text>
</comment>
<evidence type="ECO:0000313" key="1">
    <source>
        <dbReference type="EMBL" id="MBC2606301.1"/>
    </source>
</evidence>
<dbReference type="EMBL" id="JACHVC010000009">
    <property type="protein sequence ID" value="MBC2606301.1"/>
    <property type="molecule type" value="Genomic_DNA"/>
</dbReference>
<reference evidence="1 2" key="1">
    <citation type="submission" date="2020-07" db="EMBL/GenBank/DDBJ databases">
        <authorList>
            <person name="Feng X."/>
        </authorList>
    </citation>
    <scope>NUCLEOTIDE SEQUENCE [LARGE SCALE GENOMIC DNA]</scope>
    <source>
        <strain evidence="1 2">JCM23202</strain>
    </source>
</reference>
<keyword evidence="2" id="KW-1185">Reference proteome</keyword>
<name>A0A7X1B605_9BACT</name>
<sequence>MKDPYNPTEDEIREWAFTDISVEPRQDWDLMLSHLNRTRLYLELASNDQCPTSEYFLSLLYLIVGDAVRTDFQTKKKSEIEDLLEVAETEFPKYFIHLWVTRSRELLLNPESFEYDEWCAGDLARNYGREA</sequence>